<reference evidence="1 2" key="1">
    <citation type="submission" date="2016-11" db="EMBL/GenBank/DDBJ databases">
        <authorList>
            <person name="Jaros S."/>
            <person name="Januszkiewicz K."/>
            <person name="Wedrychowicz H."/>
        </authorList>
    </citation>
    <scope>NUCLEOTIDE SEQUENCE [LARGE SCALE GENOMIC DNA]</scope>
    <source>
        <strain evidence="1 2">DSM 784</strain>
    </source>
</reference>
<proteinExistence type="predicted"/>
<organism evidence="1 2">
    <name type="scientific">Chitinophaga sancti</name>
    <dbReference type="NCBI Taxonomy" id="1004"/>
    <lineage>
        <taxon>Bacteria</taxon>
        <taxon>Pseudomonadati</taxon>
        <taxon>Bacteroidota</taxon>
        <taxon>Chitinophagia</taxon>
        <taxon>Chitinophagales</taxon>
        <taxon>Chitinophagaceae</taxon>
        <taxon>Chitinophaga</taxon>
    </lineage>
</organism>
<sequence length="40" mass="4737">MMLREAMFFLQELPIPRLFTSSFFYHNKASKCHSSNSLEP</sequence>
<gene>
    <name evidence="1" type="ORF">SAMN05661012_05202</name>
</gene>
<protein>
    <submittedName>
        <fullName evidence="1">Uncharacterized protein</fullName>
    </submittedName>
</protein>
<name>A0A1K1SD66_9BACT</name>
<dbReference type="AlphaFoldDB" id="A0A1K1SD66"/>
<accession>A0A1K1SD66</accession>
<dbReference type="Proteomes" id="UP000183788">
    <property type="component" value="Unassembled WGS sequence"/>
</dbReference>
<evidence type="ECO:0000313" key="1">
    <source>
        <dbReference type="EMBL" id="SFW82313.1"/>
    </source>
</evidence>
<dbReference type="EMBL" id="FPIZ01000021">
    <property type="protein sequence ID" value="SFW82313.1"/>
    <property type="molecule type" value="Genomic_DNA"/>
</dbReference>
<evidence type="ECO:0000313" key="2">
    <source>
        <dbReference type="Proteomes" id="UP000183788"/>
    </source>
</evidence>